<sequence>MTNPRLGARTSLSDRGNAVAHGEGLLRHAVGERPLPPEHQLTPDQRRTRYQAQVARTELRRMLADGEAGDIVVIDSGRRSRVIGVPVDYTLMVRRKQPGDWKDLSDSVPFPRLAPRQAARRLADGIAEAPAGPWALVITEAHPDDVMDRDYFNVVGSELRGLGMTGLDDVIAVPHHEDLRNWQTPLRLRPHLPEYGGPVNAFRPEGFLADGLDDLLNTVTRALHNRTQPH</sequence>
<evidence type="ECO:0000313" key="1">
    <source>
        <dbReference type="EMBL" id="WBO69015.1"/>
    </source>
</evidence>
<gene>
    <name evidence="1" type="ORF">O1G22_42765</name>
</gene>
<dbReference type="Proteomes" id="UP001212326">
    <property type="component" value="Chromosome"/>
</dbReference>
<evidence type="ECO:0000313" key="2">
    <source>
        <dbReference type="Proteomes" id="UP001212326"/>
    </source>
</evidence>
<dbReference type="RefSeq" id="WP_270086232.1">
    <property type="nucleotide sequence ID" value="NZ_CP115300.1"/>
</dbReference>
<dbReference type="EMBL" id="CP115300">
    <property type="protein sequence ID" value="WBO69015.1"/>
    <property type="molecule type" value="Genomic_DNA"/>
</dbReference>
<name>A0ABY7PFR2_9ACTN</name>
<proteinExistence type="predicted"/>
<reference evidence="1 2" key="1">
    <citation type="submission" date="2022-12" db="EMBL/GenBank/DDBJ databases">
        <authorList>
            <person name="Mo P."/>
        </authorList>
    </citation>
    <scope>NUCLEOTIDE SEQUENCE [LARGE SCALE GENOMIC DNA]</scope>
    <source>
        <strain evidence="1 2">HUAS 2-6</strain>
    </source>
</reference>
<protein>
    <submittedName>
        <fullName evidence="1">Uncharacterized protein</fullName>
    </submittedName>
</protein>
<accession>A0ABY7PFR2</accession>
<keyword evidence="2" id="KW-1185">Reference proteome</keyword>
<organism evidence="1 2">
    <name type="scientific">Streptomyces camelliae</name>
    <dbReference type="NCBI Taxonomy" id="3004093"/>
    <lineage>
        <taxon>Bacteria</taxon>
        <taxon>Bacillati</taxon>
        <taxon>Actinomycetota</taxon>
        <taxon>Actinomycetes</taxon>
        <taxon>Kitasatosporales</taxon>
        <taxon>Streptomycetaceae</taxon>
        <taxon>Streptomyces</taxon>
    </lineage>
</organism>